<dbReference type="Proteomes" id="UP000320580">
    <property type="component" value="Chromosome"/>
</dbReference>
<dbReference type="InterPro" id="IPR029082">
    <property type="entry name" value="Imm35"/>
</dbReference>
<feature type="domain" description="Immunity protein 35" evidence="1">
    <location>
        <begin position="7"/>
        <end position="84"/>
    </location>
</feature>
<accession>A0A5B8IGQ4</accession>
<dbReference type="Pfam" id="PF15567">
    <property type="entry name" value="Imm35"/>
    <property type="match status" value="1"/>
</dbReference>
<proteinExistence type="predicted"/>
<evidence type="ECO:0000313" key="3">
    <source>
        <dbReference type="Proteomes" id="UP000320580"/>
    </source>
</evidence>
<dbReference type="EMBL" id="CP042266">
    <property type="protein sequence ID" value="QDY77382.1"/>
    <property type="molecule type" value="Genomic_DNA"/>
</dbReference>
<gene>
    <name evidence="2" type="ORF">FQU76_13575</name>
</gene>
<dbReference type="RefSeq" id="WP_146480720.1">
    <property type="nucleotide sequence ID" value="NZ_CP042266.1"/>
</dbReference>
<evidence type="ECO:0000259" key="1">
    <source>
        <dbReference type="Pfam" id="PF15567"/>
    </source>
</evidence>
<protein>
    <recommendedName>
        <fullName evidence="1">Immunity protein 35 domain-containing protein</fullName>
    </recommendedName>
</protein>
<sequence>MIDREFAVRLVESQLEHQSPGQLRVAQVEEHELVWIVSYQSVEYMRTGDPAQMLVGTGPFLVDRVDGGLYSIGVLASTSGAWEADYRTRIRKTATRTAVDDLHDGLRRTTAARGRIFAMHDLRHKVPALTHPEVIEYITALQSGAVPARLVAISSRALVPELDPVLGVRTVQAGQHTTG</sequence>
<dbReference type="KEGG" id="sqz:FQU76_13575"/>
<evidence type="ECO:0000313" key="2">
    <source>
        <dbReference type="EMBL" id="QDY77382.1"/>
    </source>
</evidence>
<keyword evidence="3" id="KW-1185">Reference proteome</keyword>
<dbReference type="OrthoDB" id="3542430at2"/>
<reference evidence="2 3" key="1">
    <citation type="submission" date="2019-07" db="EMBL/GenBank/DDBJ databases">
        <authorList>
            <person name="Zhu P."/>
        </authorList>
    </citation>
    <scope>NUCLEOTIDE SEQUENCE [LARGE SCALE GENOMIC DNA]</scope>
    <source>
        <strain evidence="2 3">SSL-25</strain>
    </source>
</reference>
<organism evidence="2 3">
    <name type="scientific">Streptomyces qinzhouensis</name>
    <dbReference type="NCBI Taxonomy" id="2599401"/>
    <lineage>
        <taxon>Bacteria</taxon>
        <taxon>Bacillati</taxon>
        <taxon>Actinomycetota</taxon>
        <taxon>Actinomycetes</taxon>
        <taxon>Kitasatosporales</taxon>
        <taxon>Streptomycetaceae</taxon>
        <taxon>Streptomyces</taxon>
    </lineage>
</organism>
<name>A0A5B8IGQ4_9ACTN</name>
<dbReference type="AlphaFoldDB" id="A0A5B8IGQ4"/>